<dbReference type="PROSITE" id="PS00867">
    <property type="entry name" value="CPSASE_2"/>
    <property type="match status" value="1"/>
</dbReference>
<evidence type="ECO:0000256" key="6">
    <source>
        <dbReference type="PROSITE-ProRule" id="PRU00409"/>
    </source>
</evidence>
<feature type="domain" description="ATP-grasp" evidence="7">
    <location>
        <begin position="51"/>
        <end position="171"/>
    </location>
</feature>
<dbReference type="OrthoDB" id="434at2759"/>
<dbReference type="GO" id="GO:0046872">
    <property type="term" value="F:metal ion binding"/>
    <property type="evidence" value="ECO:0007669"/>
    <property type="project" value="InterPro"/>
</dbReference>
<dbReference type="Proteomes" id="UP000829720">
    <property type="component" value="Unassembled WGS sequence"/>
</dbReference>
<dbReference type="EC" id="6.3.4.16" evidence="4"/>
<dbReference type="GO" id="GO:0005737">
    <property type="term" value="C:cytoplasm"/>
    <property type="evidence" value="ECO:0007669"/>
    <property type="project" value="TreeGrafter"/>
</dbReference>
<dbReference type="Gene3D" id="3.30.470.20">
    <property type="entry name" value="ATP-grasp fold, B domain"/>
    <property type="match status" value="1"/>
</dbReference>
<dbReference type="SUPFAM" id="SSF52335">
    <property type="entry name" value="Methylglyoxal synthase-like"/>
    <property type="match status" value="1"/>
</dbReference>
<keyword evidence="2 6" id="KW-0547">Nucleotide-binding</keyword>
<dbReference type="InterPro" id="IPR011761">
    <property type="entry name" value="ATP-grasp"/>
</dbReference>
<dbReference type="GO" id="GO:0005524">
    <property type="term" value="F:ATP binding"/>
    <property type="evidence" value="ECO:0007669"/>
    <property type="project" value="UniProtKB-UniRule"/>
</dbReference>
<evidence type="ECO:0000313" key="9">
    <source>
        <dbReference type="EMBL" id="KAI1885289.1"/>
    </source>
</evidence>
<dbReference type="InterPro" id="IPR005483">
    <property type="entry name" value="CPSase_dom"/>
</dbReference>
<keyword evidence="1" id="KW-0436">Ligase</keyword>
<dbReference type="InterPro" id="IPR036914">
    <property type="entry name" value="MGS-like_dom_sf"/>
</dbReference>
<evidence type="ECO:0000259" key="7">
    <source>
        <dbReference type="PROSITE" id="PS50975"/>
    </source>
</evidence>
<dbReference type="EMBL" id="JAERUA010000021">
    <property type="protein sequence ID" value="KAI1885289.1"/>
    <property type="molecule type" value="Genomic_DNA"/>
</dbReference>
<dbReference type="InterPro" id="IPR005479">
    <property type="entry name" value="CPAse_ATP-bd"/>
</dbReference>
<dbReference type="CDD" id="cd01423">
    <property type="entry name" value="MGS_CPS_I_III"/>
    <property type="match status" value="1"/>
</dbReference>
<dbReference type="FunFam" id="3.30.470.20:FF:000030">
    <property type="entry name" value="Carbamoyl-phosphate synthase 1, mitochondrial"/>
    <property type="match status" value="1"/>
</dbReference>
<reference evidence="9" key="1">
    <citation type="submission" date="2021-01" db="EMBL/GenBank/DDBJ databases">
        <authorList>
            <person name="Zahm M."/>
            <person name="Roques C."/>
            <person name="Cabau C."/>
            <person name="Klopp C."/>
            <person name="Donnadieu C."/>
            <person name="Jouanno E."/>
            <person name="Lampietro C."/>
            <person name="Louis A."/>
            <person name="Herpin A."/>
            <person name="Echchiki A."/>
            <person name="Berthelot C."/>
            <person name="Parey E."/>
            <person name="Roest-Crollius H."/>
            <person name="Braasch I."/>
            <person name="Postlethwait J."/>
            <person name="Bobe J."/>
            <person name="Montfort J."/>
            <person name="Bouchez O."/>
            <person name="Begum T."/>
            <person name="Mejri S."/>
            <person name="Adams A."/>
            <person name="Chen W.-J."/>
            <person name="Guiguen Y."/>
        </authorList>
    </citation>
    <scope>NUCLEOTIDE SEQUENCE</scope>
    <source>
        <tissue evidence="9">Blood</tissue>
    </source>
</reference>
<name>A0A8T3CJJ2_9TELE</name>
<dbReference type="Pfam" id="PF02142">
    <property type="entry name" value="MGS"/>
    <property type="match status" value="1"/>
</dbReference>
<dbReference type="PANTHER" id="PTHR11405:SF53">
    <property type="entry name" value="CARBAMOYL-PHOSPHATE SYNTHASE [AMMONIA], MITOCHONDRIAL"/>
    <property type="match status" value="1"/>
</dbReference>
<dbReference type="PRINTS" id="PR00098">
    <property type="entry name" value="CPSASE"/>
</dbReference>
<evidence type="ECO:0000259" key="8">
    <source>
        <dbReference type="PROSITE" id="PS51855"/>
    </source>
</evidence>
<gene>
    <name evidence="9" type="ORF">AGOR_G00218620</name>
</gene>
<evidence type="ECO:0000313" key="10">
    <source>
        <dbReference type="Proteomes" id="UP000829720"/>
    </source>
</evidence>
<evidence type="ECO:0000256" key="4">
    <source>
        <dbReference type="ARBA" id="ARBA00044063"/>
    </source>
</evidence>
<evidence type="ECO:0000256" key="2">
    <source>
        <dbReference type="ARBA" id="ARBA00022741"/>
    </source>
</evidence>
<sequence>MSSCFSEDRAPVSGIEEAKLRRGSAMNVAYGEEEMKRFLEEATQVSQEHPVVITKFICGAREVEVDAVAKAGKVLVHAITEHVEDAGVHSGDATLMLPTQSISQGALEKVKTATRKIAKAFEISGPFNTQFLVKGNDVMVIECNLRASRSFPFVSKTIGVDFINVATRVMVGEPLEESSLPSLENPFIPIDYVGIKAPMFSWPRLRDADPILRCEMASTGEVACFGPNIYSAFLKAMLSTGFKLPQKGILIGIQHSFRPKFLATAHQLNEEGFKVYATEATSAWLNANDVPSIPVAWPSQEGDESPLPNINRLINEGQIDLVINLPNSNTRFIKDNFLIRRMAVDHGVPLLTNYQVVKLFAEAIQYASTLDTTSLFHYRQRDYSQQG</sequence>
<feature type="domain" description="MGS-like" evidence="8">
    <location>
        <begin position="242"/>
        <end position="387"/>
    </location>
</feature>
<comment type="caution">
    <text evidence="9">The sequence shown here is derived from an EMBL/GenBank/DDBJ whole genome shotgun (WGS) entry which is preliminary data.</text>
</comment>
<dbReference type="Pfam" id="PF02786">
    <property type="entry name" value="CPSase_L_D2"/>
    <property type="match status" value="1"/>
</dbReference>
<comment type="catalytic activity">
    <reaction evidence="5">
        <text>hydrogencarbonate + NH4(+) + 2 ATP = carbamoyl phosphate + 2 ADP + phosphate + 2 H(+)</text>
        <dbReference type="Rhea" id="RHEA:18029"/>
        <dbReference type="ChEBI" id="CHEBI:15378"/>
        <dbReference type="ChEBI" id="CHEBI:17544"/>
        <dbReference type="ChEBI" id="CHEBI:28938"/>
        <dbReference type="ChEBI" id="CHEBI:30616"/>
        <dbReference type="ChEBI" id="CHEBI:43474"/>
        <dbReference type="ChEBI" id="CHEBI:58228"/>
        <dbReference type="ChEBI" id="CHEBI:456216"/>
        <dbReference type="EC" id="6.3.4.16"/>
    </reaction>
</comment>
<dbReference type="Gene3D" id="3.40.50.1380">
    <property type="entry name" value="Methylglyoxal synthase-like domain"/>
    <property type="match status" value="1"/>
</dbReference>
<dbReference type="PANTHER" id="PTHR11405">
    <property type="entry name" value="CARBAMOYLTRANSFERASE FAMILY MEMBER"/>
    <property type="match status" value="1"/>
</dbReference>
<dbReference type="GO" id="GO:0004088">
    <property type="term" value="F:carbamoyl-phosphate synthase (glutamine-hydrolyzing) activity"/>
    <property type="evidence" value="ECO:0007669"/>
    <property type="project" value="TreeGrafter"/>
</dbReference>
<dbReference type="PROSITE" id="PS51855">
    <property type="entry name" value="MGS"/>
    <property type="match status" value="1"/>
</dbReference>
<dbReference type="PROSITE" id="PS50975">
    <property type="entry name" value="ATP_GRASP"/>
    <property type="match status" value="1"/>
</dbReference>
<evidence type="ECO:0000256" key="1">
    <source>
        <dbReference type="ARBA" id="ARBA00022598"/>
    </source>
</evidence>
<dbReference type="GO" id="GO:0006541">
    <property type="term" value="P:glutamine metabolic process"/>
    <property type="evidence" value="ECO:0007669"/>
    <property type="project" value="TreeGrafter"/>
</dbReference>
<protein>
    <recommendedName>
        <fullName evidence="4">carbamoyl-phosphate synthase (ammonia)</fullName>
        <ecNumber evidence="4">6.3.4.16</ecNumber>
    </recommendedName>
</protein>
<keyword evidence="10" id="KW-1185">Reference proteome</keyword>
<evidence type="ECO:0000256" key="3">
    <source>
        <dbReference type="ARBA" id="ARBA00022840"/>
    </source>
</evidence>
<dbReference type="SUPFAM" id="SSF56059">
    <property type="entry name" value="Glutathione synthetase ATP-binding domain-like"/>
    <property type="match status" value="1"/>
</dbReference>
<proteinExistence type="predicted"/>
<dbReference type="AlphaFoldDB" id="A0A8T3CJJ2"/>
<evidence type="ECO:0000256" key="5">
    <source>
        <dbReference type="ARBA" id="ARBA00047359"/>
    </source>
</evidence>
<organism evidence="9 10">
    <name type="scientific">Albula goreensis</name>
    <dbReference type="NCBI Taxonomy" id="1534307"/>
    <lineage>
        <taxon>Eukaryota</taxon>
        <taxon>Metazoa</taxon>
        <taxon>Chordata</taxon>
        <taxon>Craniata</taxon>
        <taxon>Vertebrata</taxon>
        <taxon>Euteleostomi</taxon>
        <taxon>Actinopterygii</taxon>
        <taxon>Neopterygii</taxon>
        <taxon>Teleostei</taxon>
        <taxon>Albuliformes</taxon>
        <taxon>Albulidae</taxon>
        <taxon>Albula</taxon>
    </lineage>
</organism>
<accession>A0A8T3CJJ2</accession>
<keyword evidence="3 6" id="KW-0067">ATP-binding</keyword>
<dbReference type="FunFam" id="3.40.50.1380:FF:000010">
    <property type="entry name" value="carbamoyl-phosphate synthase [ammonia], mitochondrial"/>
    <property type="match status" value="1"/>
</dbReference>
<dbReference type="InterPro" id="IPR011607">
    <property type="entry name" value="MGS-like_dom"/>
</dbReference>
<dbReference type="GO" id="GO:0004087">
    <property type="term" value="F:carbamoyl-phosphate synthase (ammonia) activity"/>
    <property type="evidence" value="ECO:0007669"/>
    <property type="project" value="UniProtKB-EC"/>
</dbReference>
<dbReference type="SMART" id="SM00851">
    <property type="entry name" value="MGS"/>
    <property type="match status" value="1"/>
</dbReference>